<keyword evidence="2" id="KW-1185">Reference proteome</keyword>
<accession>A0A852U053</accession>
<dbReference type="Proteomes" id="UP000589036">
    <property type="component" value="Unassembled WGS sequence"/>
</dbReference>
<dbReference type="RefSeq" id="WP_179645717.1">
    <property type="nucleotide sequence ID" value="NZ_BAAAYY010000014.1"/>
</dbReference>
<gene>
    <name evidence="1" type="ORF">HDA32_005316</name>
</gene>
<name>A0A852U053_9ACTN</name>
<comment type="caution">
    <text evidence="1">The sequence shown here is derived from an EMBL/GenBank/DDBJ whole genome shotgun (WGS) entry which is preliminary data.</text>
</comment>
<organism evidence="1 2">
    <name type="scientific">Spinactinospora alkalitolerans</name>
    <dbReference type="NCBI Taxonomy" id="687207"/>
    <lineage>
        <taxon>Bacteria</taxon>
        <taxon>Bacillati</taxon>
        <taxon>Actinomycetota</taxon>
        <taxon>Actinomycetes</taxon>
        <taxon>Streptosporangiales</taxon>
        <taxon>Nocardiopsidaceae</taxon>
        <taxon>Spinactinospora</taxon>
    </lineage>
</organism>
<sequence>MSGAQTSGPEQSSWGGLRLHLGDGAWVLCHRYPTSKPILYVQAGGVSLTLSPNGHDTPVTTADVAFARDLVAAAQTYLSELERLRASPDAA</sequence>
<dbReference type="AlphaFoldDB" id="A0A852U053"/>
<dbReference type="EMBL" id="JACCCC010000001">
    <property type="protein sequence ID" value="NYE50196.1"/>
    <property type="molecule type" value="Genomic_DNA"/>
</dbReference>
<reference evidence="1 2" key="1">
    <citation type="submission" date="2020-07" db="EMBL/GenBank/DDBJ databases">
        <title>Sequencing the genomes of 1000 actinobacteria strains.</title>
        <authorList>
            <person name="Klenk H.-P."/>
        </authorList>
    </citation>
    <scope>NUCLEOTIDE SEQUENCE [LARGE SCALE GENOMIC DNA]</scope>
    <source>
        <strain evidence="1 2">CXB654</strain>
    </source>
</reference>
<protein>
    <submittedName>
        <fullName evidence="1">Uncharacterized protein</fullName>
    </submittedName>
</protein>
<evidence type="ECO:0000313" key="2">
    <source>
        <dbReference type="Proteomes" id="UP000589036"/>
    </source>
</evidence>
<proteinExistence type="predicted"/>
<evidence type="ECO:0000313" key="1">
    <source>
        <dbReference type="EMBL" id="NYE50196.1"/>
    </source>
</evidence>